<proteinExistence type="predicted"/>
<reference evidence="1 2" key="1">
    <citation type="submission" date="2018-06" db="EMBL/GenBank/DDBJ databases">
        <title>Lujinxingia sediminis gen. nov. sp. nov., a new facultative anaerobic member of the class Deltaproteobacteria, and proposal of Lujinxingaceae fam. nov.</title>
        <authorList>
            <person name="Guo L.-Y."/>
            <person name="Li C.-M."/>
            <person name="Wang S."/>
            <person name="Du Z.-J."/>
        </authorList>
    </citation>
    <scope>NUCLEOTIDE SEQUENCE [LARGE SCALE GENOMIC DNA]</scope>
    <source>
        <strain evidence="1 2">FA350</strain>
    </source>
</reference>
<dbReference type="KEGG" id="bsed:DN745_04560"/>
<dbReference type="OrthoDB" id="5377838at2"/>
<gene>
    <name evidence="1" type="ORF">DN745_04560</name>
</gene>
<accession>A0A2Z4FI25</accession>
<name>A0A2Z4FI25_9DELT</name>
<organism evidence="1 2">
    <name type="scientific">Bradymonas sediminis</name>
    <dbReference type="NCBI Taxonomy" id="1548548"/>
    <lineage>
        <taxon>Bacteria</taxon>
        <taxon>Deltaproteobacteria</taxon>
        <taxon>Bradymonadales</taxon>
        <taxon>Bradymonadaceae</taxon>
        <taxon>Bradymonas</taxon>
    </lineage>
</organism>
<evidence type="ECO:0000313" key="2">
    <source>
        <dbReference type="Proteomes" id="UP000249799"/>
    </source>
</evidence>
<dbReference type="Proteomes" id="UP000249799">
    <property type="component" value="Chromosome"/>
</dbReference>
<dbReference type="AlphaFoldDB" id="A0A2Z4FI25"/>
<sequence>MTRPALSRLFFVSICAALTPWATPAQAQDSSIEAREAAMFGEPEDEADEAEEEVDEDVEDDNAEDFEMDAIDAREAAIFGADDSDPIEEREASIFGGDEGGAIPSAQVASEPSSSQLGDELSARLAAREAQSLDIGGSLFSQLYYTVLDSGDPAEFPLTQPNLFDVYLDARPSNRLRVYADARLTYIPTTSAEAGVGGTGTGAPSTNPFGAGAEALRAELDQLWIKFDLARTIYVTAGRQHLRWGVGRFWYPNDFLFEQRRDPLALVDARTGVDLLKLHLPIESKGWNFYAIANLGGADSPKTVGAAGRAELLLGTTEVGLSAAAQKDKPTQLGADISSALGWFDLRAAATLLHNVETPFFRGDSNFTQFERIDLDNIAELQIPERYSRADDWIPRALVGAEVGIPILEEDTIYVGAEYFFNGAGYSDADLYPWMILNGAFRPLYSGRHYAAFYALAPSPGDWNDTTFTFSTLGNLSDLSFLSRLDYSVRVLSYMRVFAYTSITYGKPGEFRLGLRVPSISSDVLDAAAASGQFGVPPGVALDDGFPGLLVPATRAMIGGGLSLNF</sequence>
<evidence type="ECO:0000313" key="1">
    <source>
        <dbReference type="EMBL" id="AWV88647.1"/>
    </source>
</evidence>
<keyword evidence="2" id="KW-1185">Reference proteome</keyword>
<dbReference type="RefSeq" id="WP_111332570.1">
    <property type="nucleotide sequence ID" value="NZ_CP030032.1"/>
</dbReference>
<protein>
    <submittedName>
        <fullName evidence="1">Uncharacterized protein</fullName>
    </submittedName>
</protein>
<dbReference type="EMBL" id="CP030032">
    <property type="protein sequence ID" value="AWV88647.1"/>
    <property type="molecule type" value="Genomic_DNA"/>
</dbReference>